<sequence length="138" mass="15909">MEGETPRAPDVALQKYSMELLKCLDEMKYRRDTLHKSILRDMAEKDKMQNDLRKLTDKLVQVNENLCDKVIARNQLNEAVIETESAFSNMTEGSENLLRFIKKVTAGIQPLIKQPESVEIELDSKRKRASSKTDPTKR</sequence>
<proteinExistence type="predicted"/>
<dbReference type="PANTHER" id="PTHR28661:SF1">
    <property type="entry name" value="MICROTUBULE NUCLEATION FACTOR SSNA1"/>
    <property type="match status" value="1"/>
</dbReference>
<keyword evidence="1" id="KW-0175">Coiled coil</keyword>
<keyword evidence="4" id="KW-1185">Reference proteome</keyword>
<name>A0A9D4BM93_DREPO</name>
<dbReference type="PANTHER" id="PTHR28661">
    <property type="entry name" value="SJOEGREN SYNDROME NUCLEAR AUTOANTIGEN 1"/>
    <property type="match status" value="1"/>
</dbReference>
<dbReference type="GO" id="GO:0036064">
    <property type="term" value="C:ciliary basal body"/>
    <property type="evidence" value="ECO:0007669"/>
    <property type="project" value="TreeGrafter"/>
</dbReference>
<reference evidence="3" key="2">
    <citation type="submission" date="2020-11" db="EMBL/GenBank/DDBJ databases">
        <authorList>
            <person name="McCartney M.A."/>
            <person name="Auch B."/>
            <person name="Kono T."/>
            <person name="Mallez S."/>
            <person name="Becker A."/>
            <person name="Gohl D.M."/>
            <person name="Silverstein K.A.T."/>
            <person name="Koren S."/>
            <person name="Bechman K.B."/>
            <person name="Herman A."/>
            <person name="Abrahante J.E."/>
            <person name="Garbe J."/>
        </authorList>
    </citation>
    <scope>NUCLEOTIDE SEQUENCE</scope>
    <source>
        <strain evidence="3">Duluth1</strain>
        <tissue evidence="3">Whole animal</tissue>
    </source>
</reference>
<organism evidence="3 4">
    <name type="scientific">Dreissena polymorpha</name>
    <name type="common">Zebra mussel</name>
    <name type="synonym">Mytilus polymorpha</name>
    <dbReference type="NCBI Taxonomy" id="45954"/>
    <lineage>
        <taxon>Eukaryota</taxon>
        <taxon>Metazoa</taxon>
        <taxon>Spiralia</taxon>
        <taxon>Lophotrochozoa</taxon>
        <taxon>Mollusca</taxon>
        <taxon>Bivalvia</taxon>
        <taxon>Autobranchia</taxon>
        <taxon>Heteroconchia</taxon>
        <taxon>Euheterodonta</taxon>
        <taxon>Imparidentia</taxon>
        <taxon>Neoheterodontei</taxon>
        <taxon>Myida</taxon>
        <taxon>Dreissenoidea</taxon>
        <taxon>Dreissenidae</taxon>
        <taxon>Dreissena</taxon>
    </lineage>
</organism>
<dbReference type="GO" id="GO:0005813">
    <property type="term" value="C:centrosome"/>
    <property type="evidence" value="ECO:0007669"/>
    <property type="project" value="TreeGrafter"/>
</dbReference>
<evidence type="ECO:0000256" key="1">
    <source>
        <dbReference type="SAM" id="Coils"/>
    </source>
</evidence>
<dbReference type="OrthoDB" id="295355at2759"/>
<protein>
    <submittedName>
        <fullName evidence="3">Uncharacterized protein</fullName>
    </submittedName>
</protein>
<dbReference type="AlphaFoldDB" id="A0A9D4BM93"/>
<feature type="coiled-coil region" evidence="1">
    <location>
        <begin position="38"/>
        <end position="65"/>
    </location>
</feature>
<evidence type="ECO:0000256" key="2">
    <source>
        <dbReference type="SAM" id="MobiDB-lite"/>
    </source>
</evidence>
<gene>
    <name evidence="3" type="ORF">DPMN_075033</name>
</gene>
<dbReference type="EMBL" id="JAIWYP010000015">
    <property type="protein sequence ID" value="KAH3700066.1"/>
    <property type="molecule type" value="Genomic_DNA"/>
</dbReference>
<evidence type="ECO:0000313" key="4">
    <source>
        <dbReference type="Proteomes" id="UP000828390"/>
    </source>
</evidence>
<accession>A0A9D4BM93</accession>
<reference evidence="3" key="1">
    <citation type="journal article" date="2019" name="bioRxiv">
        <title>The Genome of the Zebra Mussel, Dreissena polymorpha: A Resource for Invasive Species Research.</title>
        <authorList>
            <person name="McCartney M.A."/>
            <person name="Auch B."/>
            <person name="Kono T."/>
            <person name="Mallez S."/>
            <person name="Zhang Y."/>
            <person name="Obille A."/>
            <person name="Becker A."/>
            <person name="Abrahante J.E."/>
            <person name="Garbe J."/>
            <person name="Badalamenti J.P."/>
            <person name="Herman A."/>
            <person name="Mangelson H."/>
            <person name="Liachko I."/>
            <person name="Sullivan S."/>
            <person name="Sone E.D."/>
            <person name="Koren S."/>
            <person name="Silverstein K.A.T."/>
            <person name="Beckman K.B."/>
            <person name="Gohl D.M."/>
        </authorList>
    </citation>
    <scope>NUCLEOTIDE SEQUENCE</scope>
    <source>
        <strain evidence="3">Duluth1</strain>
        <tissue evidence="3">Whole animal</tissue>
    </source>
</reference>
<feature type="region of interest" description="Disordered" evidence="2">
    <location>
        <begin position="119"/>
        <end position="138"/>
    </location>
</feature>
<comment type="caution">
    <text evidence="3">The sequence shown here is derived from an EMBL/GenBank/DDBJ whole genome shotgun (WGS) entry which is preliminary data.</text>
</comment>
<dbReference type="InterPro" id="IPR033362">
    <property type="entry name" value="SSNA1_fam"/>
</dbReference>
<evidence type="ECO:0000313" key="3">
    <source>
        <dbReference type="EMBL" id="KAH3700066.1"/>
    </source>
</evidence>
<dbReference type="Proteomes" id="UP000828390">
    <property type="component" value="Unassembled WGS sequence"/>
</dbReference>